<dbReference type="EMBL" id="CM047902">
    <property type="protein sequence ID" value="KAJ0094238.1"/>
    <property type="molecule type" value="Genomic_DNA"/>
</dbReference>
<keyword evidence="2" id="KW-1185">Reference proteome</keyword>
<name>A0ACC1B5Y8_9ROSI</name>
<proteinExistence type="predicted"/>
<accession>A0ACC1B5Y8</accession>
<evidence type="ECO:0000313" key="1">
    <source>
        <dbReference type="EMBL" id="KAJ0094238.1"/>
    </source>
</evidence>
<protein>
    <submittedName>
        <fullName evidence="1">Uncharacterized protein</fullName>
    </submittedName>
</protein>
<sequence>MTALPPPSMLFHYLQSWDSIWKLCALDSVKKMILYAMSHAIKDLEHQSSEPVGVKIYLAYLLEIPGLLSGTANEAQNSKHKKKKRRWRR</sequence>
<gene>
    <name evidence="1" type="ORF">Patl1_16381</name>
</gene>
<dbReference type="Proteomes" id="UP001164250">
    <property type="component" value="Chromosome 6"/>
</dbReference>
<evidence type="ECO:0000313" key="2">
    <source>
        <dbReference type="Proteomes" id="UP001164250"/>
    </source>
</evidence>
<reference evidence="2" key="1">
    <citation type="journal article" date="2023" name="G3 (Bethesda)">
        <title>Genome assembly and association tests identify interacting loci associated with vigor, precocity, and sex in interspecific pistachio rootstocks.</title>
        <authorList>
            <person name="Palmer W."/>
            <person name="Jacygrad E."/>
            <person name="Sagayaradj S."/>
            <person name="Cavanaugh K."/>
            <person name="Han R."/>
            <person name="Bertier L."/>
            <person name="Beede B."/>
            <person name="Kafkas S."/>
            <person name="Golino D."/>
            <person name="Preece J."/>
            <person name="Michelmore R."/>
        </authorList>
    </citation>
    <scope>NUCLEOTIDE SEQUENCE [LARGE SCALE GENOMIC DNA]</scope>
</reference>
<comment type="caution">
    <text evidence="1">The sequence shown here is derived from an EMBL/GenBank/DDBJ whole genome shotgun (WGS) entry which is preliminary data.</text>
</comment>
<organism evidence="1 2">
    <name type="scientific">Pistacia atlantica</name>
    <dbReference type="NCBI Taxonomy" id="434234"/>
    <lineage>
        <taxon>Eukaryota</taxon>
        <taxon>Viridiplantae</taxon>
        <taxon>Streptophyta</taxon>
        <taxon>Embryophyta</taxon>
        <taxon>Tracheophyta</taxon>
        <taxon>Spermatophyta</taxon>
        <taxon>Magnoliopsida</taxon>
        <taxon>eudicotyledons</taxon>
        <taxon>Gunneridae</taxon>
        <taxon>Pentapetalae</taxon>
        <taxon>rosids</taxon>
        <taxon>malvids</taxon>
        <taxon>Sapindales</taxon>
        <taxon>Anacardiaceae</taxon>
        <taxon>Pistacia</taxon>
    </lineage>
</organism>